<comment type="similarity">
    <text evidence="3 13">Belongs to the multicopper oxidase family.</text>
</comment>
<dbReference type="CDD" id="cd13897">
    <property type="entry name" value="CuRO_3_LCC_plant"/>
    <property type="match status" value="1"/>
</dbReference>
<dbReference type="InterPro" id="IPR034289">
    <property type="entry name" value="CuRO_3_LCC"/>
</dbReference>
<feature type="domain" description="Plastocyanin-like" evidence="16">
    <location>
        <begin position="38"/>
        <end position="152"/>
    </location>
</feature>
<dbReference type="Pfam" id="PF00394">
    <property type="entry name" value="Cu-oxidase"/>
    <property type="match status" value="1"/>
</dbReference>
<comment type="caution">
    <text evidence="17">The sequence shown here is derived from an EMBL/GenBank/DDBJ whole genome shotgun (WGS) entry which is preliminary data.</text>
</comment>
<dbReference type="EMBL" id="JAAGAX010000012">
    <property type="protein sequence ID" value="KAF2297504.1"/>
    <property type="molecule type" value="Genomic_DNA"/>
</dbReference>
<evidence type="ECO:0000256" key="13">
    <source>
        <dbReference type="RuleBase" id="RU361119"/>
    </source>
</evidence>
<dbReference type="EC" id="1.10.3.2" evidence="4 13"/>
<evidence type="ECO:0000256" key="7">
    <source>
        <dbReference type="ARBA" id="ARBA00022723"/>
    </source>
</evidence>
<feature type="domain" description="Plastocyanin-like" evidence="15">
    <location>
        <begin position="434"/>
        <end position="550"/>
    </location>
</feature>
<comment type="subcellular location">
    <subcellularLocation>
        <location evidence="2 13">Secreted</location>
        <location evidence="2 13">Extracellular space</location>
        <location evidence="2 13">Apoplast</location>
    </subcellularLocation>
</comment>
<keyword evidence="11" id="KW-0325">Glycoprotein</keyword>
<dbReference type="CDD" id="cd13875">
    <property type="entry name" value="CuRO_2_LCC_plant"/>
    <property type="match status" value="1"/>
</dbReference>
<evidence type="ECO:0000256" key="11">
    <source>
        <dbReference type="ARBA" id="ARBA00023180"/>
    </source>
</evidence>
<comment type="catalytic activity">
    <reaction evidence="1 13">
        <text>4 hydroquinone + O2 = 4 benzosemiquinone + 2 H2O</text>
        <dbReference type="Rhea" id="RHEA:11276"/>
        <dbReference type="ChEBI" id="CHEBI:15377"/>
        <dbReference type="ChEBI" id="CHEBI:15379"/>
        <dbReference type="ChEBI" id="CHEBI:17594"/>
        <dbReference type="ChEBI" id="CHEBI:17977"/>
        <dbReference type="EC" id="1.10.3.2"/>
    </reaction>
</comment>
<dbReference type="GO" id="GO:0005507">
    <property type="term" value="F:copper ion binding"/>
    <property type="evidence" value="ECO:0007669"/>
    <property type="project" value="InterPro"/>
</dbReference>
<keyword evidence="18" id="KW-1185">Reference proteome</keyword>
<evidence type="ECO:0000256" key="2">
    <source>
        <dbReference type="ARBA" id="ARBA00004271"/>
    </source>
</evidence>
<keyword evidence="5 13" id="KW-0052">Apoplast</keyword>
<evidence type="ECO:0000313" key="18">
    <source>
        <dbReference type="Proteomes" id="UP000467840"/>
    </source>
</evidence>
<dbReference type="PROSITE" id="PS00079">
    <property type="entry name" value="MULTICOPPER_OXIDASE1"/>
    <property type="match status" value="1"/>
</dbReference>
<dbReference type="InterPro" id="IPR034285">
    <property type="entry name" value="CuRO_2_LCC"/>
</dbReference>
<evidence type="ECO:0000256" key="10">
    <source>
        <dbReference type="ARBA" id="ARBA00023008"/>
    </source>
</evidence>
<evidence type="ECO:0000256" key="4">
    <source>
        <dbReference type="ARBA" id="ARBA00012297"/>
    </source>
</evidence>
<dbReference type="InterPro" id="IPR045087">
    <property type="entry name" value="Cu-oxidase_fam"/>
</dbReference>
<dbReference type="Pfam" id="PF07731">
    <property type="entry name" value="Cu-oxidase_2"/>
    <property type="match status" value="1"/>
</dbReference>
<dbReference type="Gene3D" id="2.60.40.420">
    <property type="entry name" value="Cupredoxins - blue copper proteins"/>
    <property type="match status" value="3"/>
</dbReference>
<dbReference type="NCBIfam" id="TIGR03389">
    <property type="entry name" value="laccase"/>
    <property type="match status" value="1"/>
</dbReference>
<dbReference type="InterPro" id="IPR034288">
    <property type="entry name" value="CuRO_1_LCC"/>
</dbReference>
<sequence length="604" mass="67664">MGLKKMGVLFEFLVAAVVFSEMLLCMVEAKVHYYDFVVKDENFTRLCETKSALVVNGSLPGPVLYVNKGDVMYVNVHNRGGYKFTIHWHGVKQPRNPWSDGPEYITQCGIQPGTNFTYEVIFSDEEGTLWWHAHSDWTRNTVHGAIVIYPEEGSSYPYPKPDGEEVLVLGSWYTYDVNLVVEQDLATGADLPVSDAYTINGQPGDFCACSKESTYRWQVDYGKTYLLRIVNAIMNAEVFFAIAGHNLTVVGTDASYLKPFVASYILIGPGQTMDILVTANQPLGQYYMAARQFNTGKAGFPLYDKTNVTAILEYRGNYTPPASPSFPSDTLPLYADIPAGITFRNKLRSLHKQNVPKNITTQMYIVASQNQFLFNNSGNVTISLATSLNNVTWVNPKMDVLHAYYSNMSGFYTEDFPDMPPNFYDFVAEGLPINTTHPLRGTKVKVLEYGEEVEIVFQSSNVLNSSEDHPMHLHGHSFYVVGAGGGNFDFEEDPKTYNLVDPPYVNTATLPKNGWLAVRFNALNPGVWLWHCHLDRHLTWGMDTVIIVKNGGTPETSLREPPAHMPPCHYSPTIELRKREIVSTIVGGRDGEGLDTFGYQFQTL</sequence>
<gene>
    <name evidence="17" type="ORF">GH714_024643</name>
</gene>
<evidence type="ECO:0000313" key="17">
    <source>
        <dbReference type="EMBL" id="KAF2297504.1"/>
    </source>
</evidence>
<dbReference type="InterPro" id="IPR002355">
    <property type="entry name" value="Cu_oxidase_Cu_BS"/>
</dbReference>
<keyword evidence="8 13" id="KW-0677">Repeat</keyword>
<comment type="cofactor">
    <cofactor evidence="13">
        <name>Cu cation</name>
        <dbReference type="ChEBI" id="CHEBI:23378"/>
    </cofactor>
    <text evidence="13">Binds 4 Cu cations per monomer.</text>
</comment>
<comment type="function">
    <text evidence="13">Lignin degradation and detoxification of lignin-derived products.</text>
</comment>
<evidence type="ECO:0000259" key="14">
    <source>
        <dbReference type="Pfam" id="PF00394"/>
    </source>
</evidence>
<evidence type="ECO:0000259" key="15">
    <source>
        <dbReference type="Pfam" id="PF07731"/>
    </source>
</evidence>
<organism evidence="17 18">
    <name type="scientific">Hevea brasiliensis</name>
    <name type="common">Para rubber tree</name>
    <name type="synonym">Siphonia brasiliensis</name>
    <dbReference type="NCBI Taxonomy" id="3981"/>
    <lineage>
        <taxon>Eukaryota</taxon>
        <taxon>Viridiplantae</taxon>
        <taxon>Streptophyta</taxon>
        <taxon>Embryophyta</taxon>
        <taxon>Tracheophyta</taxon>
        <taxon>Spermatophyta</taxon>
        <taxon>Magnoliopsida</taxon>
        <taxon>eudicotyledons</taxon>
        <taxon>Gunneridae</taxon>
        <taxon>Pentapetalae</taxon>
        <taxon>rosids</taxon>
        <taxon>fabids</taxon>
        <taxon>Malpighiales</taxon>
        <taxon>Euphorbiaceae</taxon>
        <taxon>Crotonoideae</taxon>
        <taxon>Micrandreae</taxon>
        <taxon>Hevea</taxon>
    </lineage>
</organism>
<reference evidence="17 18" key="1">
    <citation type="journal article" date="2020" name="Mol. Plant">
        <title>The Chromosome-Based Rubber Tree Genome Provides New Insights into Spurge Genome Evolution and Rubber Biosynthesis.</title>
        <authorList>
            <person name="Liu J."/>
            <person name="Shi C."/>
            <person name="Shi C.C."/>
            <person name="Li W."/>
            <person name="Zhang Q.J."/>
            <person name="Zhang Y."/>
            <person name="Li K."/>
            <person name="Lu H.F."/>
            <person name="Shi C."/>
            <person name="Zhu S.T."/>
            <person name="Xiao Z.Y."/>
            <person name="Nan H."/>
            <person name="Yue Y."/>
            <person name="Zhu X.G."/>
            <person name="Wu Y."/>
            <person name="Hong X.N."/>
            <person name="Fan G.Y."/>
            <person name="Tong Y."/>
            <person name="Zhang D."/>
            <person name="Mao C.L."/>
            <person name="Liu Y.L."/>
            <person name="Hao S.J."/>
            <person name="Liu W.Q."/>
            <person name="Lv M.Q."/>
            <person name="Zhang H.B."/>
            <person name="Liu Y."/>
            <person name="Hu-Tang G.R."/>
            <person name="Wang J.P."/>
            <person name="Wang J.H."/>
            <person name="Sun Y.H."/>
            <person name="Ni S.B."/>
            <person name="Chen W.B."/>
            <person name="Zhang X.C."/>
            <person name="Jiao Y.N."/>
            <person name="Eichler E.E."/>
            <person name="Li G.H."/>
            <person name="Liu X."/>
            <person name="Gao L.Z."/>
        </authorList>
    </citation>
    <scope>NUCLEOTIDE SEQUENCE [LARGE SCALE GENOMIC DNA]</scope>
    <source>
        <strain evidence="18">cv. GT1</strain>
        <tissue evidence="17">Leaf</tissue>
    </source>
</reference>
<dbReference type="InterPro" id="IPR033138">
    <property type="entry name" value="Cu_oxidase_CS"/>
</dbReference>
<dbReference type="InterPro" id="IPR008972">
    <property type="entry name" value="Cupredoxin"/>
</dbReference>
<dbReference type="InterPro" id="IPR017761">
    <property type="entry name" value="Laccase"/>
</dbReference>
<name>A0A6A6L958_HEVBR</name>
<evidence type="ECO:0000259" key="16">
    <source>
        <dbReference type="Pfam" id="PF07732"/>
    </source>
</evidence>
<keyword evidence="12 13" id="KW-0439">Lignin degradation</keyword>
<dbReference type="PROSITE" id="PS00080">
    <property type="entry name" value="MULTICOPPER_OXIDASE2"/>
    <property type="match status" value="1"/>
</dbReference>
<keyword evidence="7 13" id="KW-0479">Metal-binding</keyword>
<dbReference type="Proteomes" id="UP000467840">
    <property type="component" value="Chromosome 18"/>
</dbReference>
<dbReference type="InterPro" id="IPR011707">
    <property type="entry name" value="Cu-oxidase-like_N"/>
</dbReference>
<dbReference type="SUPFAM" id="SSF49503">
    <property type="entry name" value="Cupredoxins"/>
    <property type="match status" value="3"/>
</dbReference>
<feature type="domain" description="Plastocyanin-like" evidence="14">
    <location>
        <begin position="165"/>
        <end position="317"/>
    </location>
</feature>
<dbReference type="PANTHER" id="PTHR11709:SF261">
    <property type="entry name" value="LACCASE"/>
    <property type="match status" value="1"/>
</dbReference>
<dbReference type="InterPro" id="IPR011706">
    <property type="entry name" value="Cu-oxidase_C"/>
</dbReference>
<accession>A0A6A6L958</accession>
<dbReference type="AlphaFoldDB" id="A0A6A6L958"/>
<dbReference type="GO" id="GO:0048046">
    <property type="term" value="C:apoplast"/>
    <property type="evidence" value="ECO:0007669"/>
    <property type="project" value="UniProtKB-SubCell"/>
</dbReference>
<dbReference type="GO" id="GO:0052716">
    <property type="term" value="F:hydroquinone:oxygen oxidoreductase activity"/>
    <property type="evidence" value="ECO:0007669"/>
    <property type="project" value="UniProtKB-EC"/>
</dbReference>
<evidence type="ECO:0000256" key="3">
    <source>
        <dbReference type="ARBA" id="ARBA00010609"/>
    </source>
</evidence>
<evidence type="ECO:0000256" key="9">
    <source>
        <dbReference type="ARBA" id="ARBA00023002"/>
    </source>
</evidence>
<evidence type="ECO:0000256" key="8">
    <source>
        <dbReference type="ARBA" id="ARBA00022737"/>
    </source>
</evidence>
<evidence type="ECO:0000256" key="5">
    <source>
        <dbReference type="ARBA" id="ARBA00022523"/>
    </source>
</evidence>
<evidence type="ECO:0000256" key="1">
    <source>
        <dbReference type="ARBA" id="ARBA00000349"/>
    </source>
</evidence>
<keyword evidence="6 13" id="KW-0964">Secreted</keyword>
<evidence type="ECO:0000256" key="12">
    <source>
        <dbReference type="ARBA" id="ARBA00023185"/>
    </source>
</evidence>
<evidence type="ECO:0000256" key="6">
    <source>
        <dbReference type="ARBA" id="ARBA00022525"/>
    </source>
</evidence>
<dbReference type="GO" id="GO:0046274">
    <property type="term" value="P:lignin catabolic process"/>
    <property type="evidence" value="ECO:0007669"/>
    <property type="project" value="UniProtKB-KW"/>
</dbReference>
<keyword evidence="9 13" id="KW-0560">Oxidoreductase</keyword>
<dbReference type="CDD" id="cd13849">
    <property type="entry name" value="CuRO_1_LCC_plant"/>
    <property type="match status" value="1"/>
</dbReference>
<dbReference type="PANTHER" id="PTHR11709">
    <property type="entry name" value="MULTI-COPPER OXIDASE"/>
    <property type="match status" value="1"/>
</dbReference>
<keyword evidence="10 13" id="KW-0186">Copper</keyword>
<dbReference type="Pfam" id="PF07732">
    <property type="entry name" value="Cu-oxidase_3"/>
    <property type="match status" value="1"/>
</dbReference>
<proteinExistence type="inferred from homology"/>
<dbReference type="InterPro" id="IPR001117">
    <property type="entry name" value="Cu-oxidase_2nd"/>
</dbReference>
<protein>
    <recommendedName>
        <fullName evidence="4 13">Laccase</fullName>
        <ecNumber evidence="4 13">1.10.3.2</ecNumber>
    </recommendedName>
    <alternativeName>
        <fullName evidence="13">Benzenediol:oxygen oxidoreductase</fullName>
    </alternativeName>
    <alternativeName>
        <fullName evidence="13">Diphenol oxidase</fullName>
    </alternativeName>
    <alternativeName>
        <fullName evidence="13">Urishiol oxidase</fullName>
    </alternativeName>
</protein>